<sequence length="455" mass="53185">MQSRRLLWEKLRLLQCHFTWNVEFEDQVDVEHLLQFLTYKTEFTPYHNHGTYTALKAFLYHRQKRYCEALKTLKEAEMFLAIDQLTNITCHILLIYGNYAWVYYHLSNYDMTNLYLHRIQRICQMMSSPEPYSVKTGEILAQKGWSLLAAGFRNGVKAKECFEIALRQDLFNLQFWSGLAISLYATWEHLQTQEFWGKAKELLEGIVLMQPGNYEMKVYLATLLCRISEQRVNHLLEEVVEQSRNPEILRKVARLYMFMPQSLPLAISILKEAIALAPTYDILHYDLGMCYRYQMERGSPEERAVSFKPAIESFQRAVEVNSLFFDPMLELAKLYGMEVPDQEEEVYANLAEKAPHTSASCRQALCLQWGDFLLQKKGLKDKASEKYMAGLLIAGGHSKKKDQLVSRLVDLAKKFQEESEVGHTEAIRSFLQAQGLREVPAQRQRPWWLSYRALR</sequence>
<protein>
    <submittedName>
        <fullName evidence="5">Interferon-induced protein with tetratricopeptide repeats 2-like isoform X1</fullName>
    </submittedName>
</protein>
<dbReference type="GO" id="GO:0005829">
    <property type="term" value="C:cytosol"/>
    <property type="evidence" value="ECO:0007669"/>
    <property type="project" value="TreeGrafter"/>
</dbReference>
<proteinExistence type="inferred from homology"/>
<evidence type="ECO:0000313" key="5">
    <source>
        <dbReference type="RefSeq" id="XP_020668341.2"/>
    </source>
</evidence>
<keyword evidence="1" id="KW-0677">Repeat</keyword>
<name>A0A6J0V609_9SAUR</name>
<dbReference type="RefSeq" id="XP_020668341.2">
    <property type="nucleotide sequence ID" value="XM_020812682.2"/>
</dbReference>
<evidence type="ECO:0000256" key="2">
    <source>
        <dbReference type="ARBA" id="ARBA00022803"/>
    </source>
</evidence>
<dbReference type="GO" id="GO:0045087">
    <property type="term" value="P:innate immune response"/>
    <property type="evidence" value="ECO:0007669"/>
    <property type="project" value="UniProtKB-KW"/>
</dbReference>
<dbReference type="SUPFAM" id="SSF81901">
    <property type="entry name" value="HCP-like"/>
    <property type="match status" value="1"/>
</dbReference>
<evidence type="ECO:0000256" key="3">
    <source>
        <dbReference type="ARBA" id="ARBA00038336"/>
    </source>
</evidence>
<reference evidence="5" key="1">
    <citation type="submission" date="2025-08" db="UniProtKB">
        <authorList>
            <consortium name="RefSeq"/>
        </authorList>
    </citation>
    <scope>IDENTIFICATION</scope>
</reference>
<dbReference type="GO" id="GO:0051607">
    <property type="term" value="P:defense response to virus"/>
    <property type="evidence" value="ECO:0007669"/>
    <property type="project" value="TreeGrafter"/>
</dbReference>
<comment type="similarity">
    <text evidence="3">Belongs to the IFIT family.</text>
</comment>
<accession>A0A6J0V609</accession>
<organism evidence="4 5">
    <name type="scientific">Pogona vitticeps</name>
    <name type="common">central bearded dragon</name>
    <dbReference type="NCBI Taxonomy" id="103695"/>
    <lineage>
        <taxon>Eukaryota</taxon>
        <taxon>Metazoa</taxon>
        <taxon>Chordata</taxon>
        <taxon>Craniata</taxon>
        <taxon>Vertebrata</taxon>
        <taxon>Euteleostomi</taxon>
        <taxon>Lepidosauria</taxon>
        <taxon>Squamata</taxon>
        <taxon>Bifurcata</taxon>
        <taxon>Unidentata</taxon>
        <taxon>Episquamata</taxon>
        <taxon>Toxicofera</taxon>
        <taxon>Iguania</taxon>
        <taxon>Acrodonta</taxon>
        <taxon>Agamidae</taxon>
        <taxon>Amphibolurinae</taxon>
        <taxon>Pogona</taxon>
    </lineage>
</organism>
<dbReference type="GeneID" id="110089537"/>
<keyword evidence="2" id="KW-0802">TPR repeat</keyword>
<dbReference type="PANTHER" id="PTHR10271">
    <property type="entry name" value="INTERFERON-INDUCED PROTEIN WITH TETRATRICOPEPTIDE REPEATS"/>
    <property type="match status" value="1"/>
</dbReference>
<dbReference type="Proteomes" id="UP001652642">
    <property type="component" value="Chromosome 5"/>
</dbReference>
<evidence type="ECO:0000256" key="1">
    <source>
        <dbReference type="ARBA" id="ARBA00022737"/>
    </source>
</evidence>
<dbReference type="SUPFAM" id="SSF48452">
    <property type="entry name" value="TPR-like"/>
    <property type="match status" value="1"/>
</dbReference>
<evidence type="ECO:0000313" key="4">
    <source>
        <dbReference type="Proteomes" id="UP001652642"/>
    </source>
</evidence>
<dbReference type="Gene3D" id="1.25.40.10">
    <property type="entry name" value="Tetratricopeptide repeat domain"/>
    <property type="match status" value="3"/>
</dbReference>
<dbReference type="AlphaFoldDB" id="A0A6J0V609"/>
<dbReference type="InterPro" id="IPR011990">
    <property type="entry name" value="TPR-like_helical_dom_sf"/>
</dbReference>
<dbReference type="PANTHER" id="PTHR10271:SF0">
    <property type="entry name" value="INTERFERON-INDUCED PROTEIN WITH TETRATRICOPEPTIDE REPEATS 5"/>
    <property type="match status" value="1"/>
</dbReference>
<keyword evidence="4" id="KW-1185">Reference proteome</keyword>
<gene>
    <name evidence="5" type="primary">LOC110089537</name>
</gene>